<protein>
    <submittedName>
        <fullName evidence="6">Permease</fullName>
    </submittedName>
</protein>
<dbReference type="EMBL" id="BMDP01000003">
    <property type="protein sequence ID" value="GGI54877.1"/>
    <property type="molecule type" value="Genomic_DNA"/>
</dbReference>
<dbReference type="Gene3D" id="1.20.1250.20">
    <property type="entry name" value="MFS general substrate transporter like domains"/>
    <property type="match status" value="1"/>
</dbReference>
<dbReference type="InterPro" id="IPR011701">
    <property type="entry name" value="MFS"/>
</dbReference>
<comment type="caution">
    <text evidence="6">The sequence shown here is derived from an EMBL/GenBank/DDBJ whole genome shotgun (WGS) entry which is preliminary data.</text>
</comment>
<dbReference type="PANTHER" id="PTHR42910:SF1">
    <property type="entry name" value="MAJOR FACILITATOR SUPERFAMILY (MFS) PROFILE DOMAIN-CONTAINING PROTEIN"/>
    <property type="match status" value="1"/>
</dbReference>
<dbReference type="SUPFAM" id="SSF103473">
    <property type="entry name" value="MFS general substrate transporter"/>
    <property type="match status" value="1"/>
</dbReference>
<dbReference type="GO" id="GO:0022857">
    <property type="term" value="F:transmembrane transporter activity"/>
    <property type="evidence" value="ECO:0007669"/>
    <property type="project" value="InterPro"/>
</dbReference>
<feature type="transmembrane region" description="Helical" evidence="4">
    <location>
        <begin position="47"/>
        <end position="65"/>
    </location>
</feature>
<accession>A0A8J3AXT4</accession>
<evidence type="ECO:0000313" key="7">
    <source>
        <dbReference type="Proteomes" id="UP000627205"/>
    </source>
</evidence>
<organism evidence="6 7">
    <name type="scientific">Oxalicibacterium solurbis</name>
    <dbReference type="NCBI Taxonomy" id="69280"/>
    <lineage>
        <taxon>Bacteria</taxon>
        <taxon>Pseudomonadati</taxon>
        <taxon>Pseudomonadota</taxon>
        <taxon>Betaproteobacteria</taxon>
        <taxon>Burkholderiales</taxon>
        <taxon>Oxalobacteraceae</taxon>
        <taxon>Oxalicibacterium</taxon>
    </lineage>
</organism>
<evidence type="ECO:0000256" key="2">
    <source>
        <dbReference type="ARBA" id="ARBA00022989"/>
    </source>
</evidence>
<keyword evidence="7" id="KW-1185">Reference proteome</keyword>
<dbReference type="CDD" id="cd17324">
    <property type="entry name" value="MFS_NepI_like"/>
    <property type="match status" value="1"/>
</dbReference>
<feature type="transmembrane region" description="Helical" evidence="4">
    <location>
        <begin position="248"/>
        <end position="266"/>
    </location>
</feature>
<keyword evidence="1 4" id="KW-0812">Transmembrane</keyword>
<dbReference type="RefSeq" id="WP_188421413.1">
    <property type="nucleotide sequence ID" value="NZ_BMDP01000003.1"/>
</dbReference>
<evidence type="ECO:0000256" key="3">
    <source>
        <dbReference type="ARBA" id="ARBA00023136"/>
    </source>
</evidence>
<evidence type="ECO:0000256" key="4">
    <source>
        <dbReference type="SAM" id="Phobius"/>
    </source>
</evidence>
<dbReference type="PROSITE" id="PS50850">
    <property type="entry name" value="MFS"/>
    <property type="match status" value="1"/>
</dbReference>
<keyword evidence="2 4" id="KW-1133">Transmembrane helix</keyword>
<dbReference type="InterPro" id="IPR036259">
    <property type="entry name" value="MFS_trans_sf"/>
</dbReference>
<keyword evidence="3 4" id="KW-0472">Membrane</keyword>
<dbReference type="Pfam" id="PF07690">
    <property type="entry name" value="MFS_1"/>
    <property type="match status" value="1"/>
</dbReference>
<feature type="transmembrane region" description="Helical" evidence="4">
    <location>
        <begin position="77"/>
        <end position="94"/>
    </location>
</feature>
<feature type="transmembrane region" description="Helical" evidence="4">
    <location>
        <begin position="9"/>
        <end position="27"/>
    </location>
</feature>
<dbReference type="PANTHER" id="PTHR42910">
    <property type="entry name" value="TRANSPORTER SCO4007-RELATED"/>
    <property type="match status" value="1"/>
</dbReference>
<feature type="transmembrane region" description="Helical" evidence="4">
    <location>
        <begin position="133"/>
        <end position="157"/>
    </location>
</feature>
<reference evidence="6" key="2">
    <citation type="submission" date="2020-09" db="EMBL/GenBank/DDBJ databases">
        <authorList>
            <person name="Sun Q."/>
            <person name="Sedlacek I."/>
        </authorList>
    </citation>
    <scope>NUCLEOTIDE SEQUENCE</scope>
    <source>
        <strain evidence="6">CCM 7664</strain>
    </source>
</reference>
<gene>
    <name evidence="6" type="ORF">GCM10011430_20510</name>
</gene>
<evidence type="ECO:0000256" key="1">
    <source>
        <dbReference type="ARBA" id="ARBA00022692"/>
    </source>
</evidence>
<proteinExistence type="predicted"/>
<evidence type="ECO:0000259" key="5">
    <source>
        <dbReference type="PROSITE" id="PS50850"/>
    </source>
</evidence>
<dbReference type="AlphaFoldDB" id="A0A8J3AXT4"/>
<sequence length="395" mass="42053">MAQSMVNKSTIWIMAIAGGVVVANNYYNQPLLVEFAHTFGVTEKSAGIVAALTQFGYALGMLLFLPLSDKVERRGMIRTLLLVSMCALIAAALAPSMWWLSVFGFAIGFASVVPQLLTPFAAQLAEPKERGSVVGIVMGGLLTGILLSRTVAGFVGAHLGWRTMYWIAAGLMVVLFFVLGRALPKGPPTFKGSYLSLMKSMGELIRTQPVLRETSLVAALQFAAFSAFWTTLVFHLHNLPQHYGSDVAGMFGLVGVIGATAAPYAGKLSDRRSPRLTVMLSSILFVVAFVVFGSVGYGLLGVAAGVVLLDLGMQSGHVSNMTRNFALKSEAVGRLNTVYNVTRFLGGGIGSVAGSLAWNHWQWLGVCVMGAVLSLLAIAVQLYFGRRHAAAPLSC</sequence>
<name>A0A8J3AXT4_9BURK</name>
<dbReference type="InterPro" id="IPR020846">
    <property type="entry name" value="MFS_dom"/>
</dbReference>
<feature type="domain" description="Major facilitator superfamily (MFS) profile" evidence="5">
    <location>
        <begin position="1"/>
        <end position="389"/>
    </location>
</feature>
<feature type="transmembrane region" description="Helical" evidence="4">
    <location>
        <begin position="100"/>
        <end position="121"/>
    </location>
</feature>
<dbReference type="Proteomes" id="UP000627205">
    <property type="component" value="Unassembled WGS sequence"/>
</dbReference>
<feature type="transmembrane region" description="Helical" evidence="4">
    <location>
        <begin position="361"/>
        <end position="384"/>
    </location>
</feature>
<evidence type="ECO:0000313" key="6">
    <source>
        <dbReference type="EMBL" id="GGI54877.1"/>
    </source>
</evidence>
<feature type="transmembrane region" description="Helical" evidence="4">
    <location>
        <begin position="278"/>
        <end position="309"/>
    </location>
</feature>
<feature type="transmembrane region" description="Helical" evidence="4">
    <location>
        <begin position="163"/>
        <end position="183"/>
    </location>
</feature>
<feature type="transmembrane region" description="Helical" evidence="4">
    <location>
        <begin position="216"/>
        <end position="236"/>
    </location>
</feature>
<reference evidence="6" key="1">
    <citation type="journal article" date="2014" name="Int. J. Syst. Evol. Microbiol.">
        <title>Complete genome sequence of Corynebacterium casei LMG S-19264T (=DSM 44701T), isolated from a smear-ripened cheese.</title>
        <authorList>
            <consortium name="US DOE Joint Genome Institute (JGI-PGF)"/>
            <person name="Walter F."/>
            <person name="Albersmeier A."/>
            <person name="Kalinowski J."/>
            <person name="Ruckert C."/>
        </authorList>
    </citation>
    <scope>NUCLEOTIDE SEQUENCE</scope>
    <source>
        <strain evidence="6">CCM 7664</strain>
    </source>
</reference>